<dbReference type="InterPro" id="IPR036736">
    <property type="entry name" value="ACP-like_sf"/>
</dbReference>
<reference evidence="9" key="1">
    <citation type="journal article" date="2023" name="Mol. Phylogenet. Evol.">
        <title>Genome-scale phylogeny and comparative genomics of the fungal order Sordariales.</title>
        <authorList>
            <person name="Hensen N."/>
            <person name="Bonometti L."/>
            <person name="Westerberg I."/>
            <person name="Brannstrom I.O."/>
            <person name="Guillou S."/>
            <person name="Cros-Aarteil S."/>
            <person name="Calhoun S."/>
            <person name="Haridas S."/>
            <person name="Kuo A."/>
            <person name="Mondo S."/>
            <person name="Pangilinan J."/>
            <person name="Riley R."/>
            <person name="LaButti K."/>
            <person name="Andreopoulos B."/>
            <person name="Lipzen A."/>
            <person name="Chen C."/>
            <person name="Yan M."/>
            <person name="Daum C."/>
            <person name="Ng V."/>
            <person name="Clum A."/>
            <person name="Steindorff A."/>
            <person name="Ohm R.A."/>
            <person name="Martin F."/>
            <person name="Silar P."/>
            <person name="Natvig D.O."/>
            <person name="Lalanne C."/>
            <person name="Gautier V."/>
            <person name="Ament-Velasquez S.L."/>
            <person name="Kruys A."/>
            <person name="Hutchinson M.I."/>
            <person name="Powell A.J."/>
            <person name="Barry K."/>
            <person name="Miller A.N."/>
            <person name="Grigoriev I.V."/>
            <person name="Debuchy R."/>
            <person name="Gladieux P."/>
            <person name="Hiltunen Thoren M."/>
            <person name="Johannesson H."/>
        </authorList>
    </citation>
    <scope>NUCLEOTIDE SEQUENCE</scope>
    <source>
        <strain evidence="9">CBS 315.58</strain>
    </source>
</reference>
<feature type="active site" description="Proton donor; for dehydratase activity" evidence="6">
    <location>
        <position position="238"/>
    </location>
</feature>
<feature type="active site" description="Proton acceptor; for dehydratase activity" evidence="6">
    <location>
        <position position="67"/>
    </location>
</feature>
<dbReference type="InterPro" id="IPR006162">
    <property type="entry name" value="Ppantetheine_attach_site"/>
</dbReference>
<dbReference type="GO" id="GO:0016491">
    <property type="term" value="F:oxidoreductase activity"/>
    <property type="evidence" value="ECO:0007669"/>
    <property type="project" value="UniProtKB-KW"/>
</dbReference>
<keyword evidence="1" id="KW-0596">Phosphopantetheine</keyword>
<dbReference type="Pfam" id="PF08659">
    <property type="entry name" value="KR"/>
    <property type="match status" value="1"/>
</dbReference>
<dbReference type="InterPro" id="IPR050091">
    <property type="entry name" value="PKS_NRPS_Biosynth_Enz"/>
</dbReference>
<dbReference type="SUPFAM" id="SSF51735">
    <property type="entry name" value="NAD(P)-binding Rossmann-fold domains"/>
    <property type="match status" value="1"/>
</dbReference>
<sequence length="1396" mass="152727">MNSKEGGLPLVITTPHKRVRKRLSRGYRLRAYPPSELLGVRSNDWDPTDARWRHFLRPAEMPWITQHVVNGTTVYPGTDGYTLRDVEIIAPIHISTASTDSIPEVQTCLRQKASAGKESQTFEFTIKTYSGNTWQVNSRGFVTVHYQDSTGCESWERKKLLSHRQSTASALSQSMLTCNKDVDSSQMYRFLKHHGYDYGPNFQSRNQRCDPAAKRAAAEVNLFEGLEEPHVIHPTSFDTILQVAFTALTTGGSTPMATSVPSHTDTLWISNKGLSRPDTSSVTAYSAIESVTRNDFVYTSAALDSRSGEVRLWGEGIQLTNITSAPVPFTLPNPAQFCMHVDVKPDVSKLSSSEIMAYLNELHPYHEDPSMGDNHALKQIASYIDLLAHQKPGLNILEVAREGISATTRSLVSALAGRSSSSLRCNRYDFVTASAGVLESTRQEISQFHVQFEARLLDISQEMTEKVVEENRYDVVVVDVTSYRGIKLSNILRNARESLKLGAKLILRKVGDIFSETPSLLDITEASTMLNNNEIAHNDNKLIIFLADYVSANSPPFLSAIDNEKWTNLQTILQGSRRMLWVSSGGGRSSHPAHGMADGLTRTLRSEYYELHLVTLALDASVKSDIHQASVIANVAREMLAREPHQPCEQEYIQVQSRLHTRRLIEADSMKKQMEARLVPYQTVKTRIDGTTRFEASLESTSSPTSHGTVQLVESTHDDSELSPDQVEVEVRAVSLGERDRAILLGHREQKDCKLGGYCSGVIFRAGRGAELMFRPGDHVVATCRGSLRSHVRVPVEAVAKIPPHVGFTSACLEIRSSVAVYQAFVESAHVMSHETVLVYEGGSPIGMAAIKLLVDFPAGWFENRGPGMSRLAFDVVLAPSTSARRVFLPNMKHGGRYVVLGSVEQDIGVLPAGVSMTALPVDQAASSGALRYAAGKLPYLNPSEKEDLVLSAPDMNKALARLCQSDGYGNVVVTFDHNDLVEIKRPTVLPSKLDPDASYLIAGGLGGLGRTLARWLASRGAKHLILLSRSGPHTPEAQLLLSDLHSLGVQTSTPICDITDLANLRATLISLQSSMPPIKGCIQASMVMTELIFPKITYPSWHSTTSPKTTGSWNLHSLLPQDLTFFTMISSVMGILGGVSLAAYNAGNTYQDALARYRVSKGQPAIAIDLGAVPDAGYLAEQQHNVWDFSDEDSIAKHNGGLHALTYTKELCALLDVYLDPDYTQLSRDETTCQTVIGLRPVSHWASMATGEEIPHTLCQPFWGHMHHVPLPLGLQNTTVGNKTSASSGGKSVMQRVEAAGTLAEAAEIASEALAGRVGVLLGFDSGRERLEEAEKPMHSYGIDSLSAIEIRNWVGKVFDVDLPVFEILGGATFAGAGMAIVRKMRSRKGVGRGE</sequence>
<dbReference type="PROSITE" id="PS52019">
    <property type="entry name" value="PKS_MFAS_DH"/>
    <property type="match status" value="1"/>
</dbReference>
<dbReference type="Gene3D" id="3.40.50.150">
    <property type="entry name" value="Vaccinia Virus protein VP39"/>
    <property type="match status" value="1"/>
</dbReference>
<evidence type="ECO:0000256" key="3">
    <source>
        <dbReference type="ARBA" id="ARBA00022679"/>
    </source>
</evidence>
<dbReference type="InterPro" id="IPR036291">
    <property type="entry name" value="NAD(P)-bd_dom_sf"/>
</dbReference>
<dbReference type="Gene3D" id="3.90.180.10">
    <property type="entry name" value="Medium-chain alcohol dehydrogenases, catalytic domain"/>
    <property type="match status" value="1"/>
</dbReference>
<dbReference type="PROSITE" id="PS00012">
    <property type="entry name" value="PHOSPHOPANTETHEINE"/>
    <property type="match status" value="1"/>
</dbReference>
<gene>
    <name evidence="9" type="ORF">QBC40DRAFT_302282</name>
</gene>
<evidence type="ECO:0000259" key="8">
    <source>
        <dbReference type="PROSITE" id="PS52019"/>
    </source>
</evidence>
<evidence type="ECO:0000256" key="5">
    <source>
        <dbReference type="ARBA" id="ARBA00023268"/>
    </source>
</evidence>
<feature type="domain" description="Carrier" evidence="7">
    <location>
        <begin position="1309"/>
        <end position="1386"/>
    </location>
</feature>
<dbReference type="InterPro" id="IPR056501">
    <property type="entry name" value="NAD-bd_HRPKS_sdrA"/>
</dbReference>
<evidence type="ECO:0000256" key="1">
    <source>
        <dbReference type="ARBA" id="ARBA00022450"/>
    </source>
</evidence>
<name>A0AAN7AQT8_9PEZI</name>
<keyword evidence="4" id="KW-0560">Oxidoreductase</keyword>
<proteinExistence type="predicted"/>
<evidence type="ECO:0000259" key="7">
    <source>
        <dbReference type="PROSITE" id="PS50075"/>
    </source>
</evidence>
<dbReference type="Gene3D" id="1.10.1200.10">
    <property type="entry name" value="ACP-like"/>
    <property type="match status" value="1"/>
</dbReference>
<dbReference type="Proteomes" id="UP001303160">
    <property type="component" value="Unassembled WGS sequence"/>
</dbReference>
<dbReference type="Pfam" id="PF23114">
    <property type="entry name" value="NAD-bd_HRPKS_sdrA"/>
    <property type="match status" value="1"/>
</dbReference>
<dbReference type="InterPro" id="IPR057326">
    <property type="entry name" value="KR_dom"/>
</dbReference>
<dbReference type="GO" id="GO:0006633">
    <property type="term" value="P:fatty acid biosynthetic process"/>
    <property type="evidence" value="ECO:0007669"/>
    <property type="project" value="TreeGrafter"/>
</dbReference>
<dbReference type="InterPro" id="IPR020807">
    <property type="entry name" value="PKS_DH"/>
</dbReference>
<evidence type="ECO:0000256" key="2">
    <source>
        <dbReference type="ARBA" id="ARBA00022553"/>
    </source>
</evidence>
<dbReference type="GO" id="GO:0004312">
    <property type="term" value="F:fatty acid synthase activity"/>
    <property type="evidence" value="ECO:0007669"/>
    <property type="project" value="TreeGrafter"/>
</dbReference>
<dbReference type="SMART" id="SM00829">
    <property type="entry name" value="PKS_ER"/>
    <property type="match status" value="1"/>
</dbReference>
<dbReference type="InterPro" id="IPR020806">
    <property type="entry name" value="PKS_PP-bd"/>
</dbReference>
<dbReference type="InterPro" id="IPR029063">
    <property type="entry name" value="SAM-dependent_MTases_sf"/>
</dbReference>
<dbReference type="InterPro" id="IPR020843">
    <property type="entry name" value="ER"/>
</dbReference>
<accession>A0AAN7AQT8</accession>
<dbReference type="GO" id="GO:0031177">
    <property type="term" value="F:phosphopantetheine binding"/>
    <property type="evidence" value="ECO:0007669"/>
    <property type="project" value="InterPro"/>
</dbReference>
<dbReference type="EMBL" id="MU864078">
    <property type="protein sequence ID" value="KAK4194260.1"/>
    <property type="molecule type" value="Genomic_DNA"/>
</dbReference>
<comment type="caution">
    <text evidence="9">The sequence shown here is derived from an EMBL/GenBank/DDBJ whole genome shotgun (WGS) entry which is preliminary data.</text>
</comment>
<dbReference type="InterPro" id="IPR049900">
    <property type="entry name" value="PKS_mFAS_DH"/>
</dbReference>
<dbReference type="PROSITE" id="PS50075">
    <property type="entry name" value="CARRIER"/>
    <property type="match status" value="1"/>
</dbReference>
<feature type="region of interest" description="C-terminal hotdog fold" evidence="6">
    <location>
        <begin position="179"/>
        <end position="328"/>
    </location>
</feature>
<dbReference type="SMART" id="SM00822">
    <property type="entry name" value="PKS_KR"/>
    <property type="match status" value="1"/>
</dbReference>
<evidence type="ECO:0000313" key="10">
    <source>
        <dbReference type="Proteomes" id="UP001303160"/>
    </source>
</evidence>
<dbReference type="InterPro" id="IPR042104">
    <property type="entry name" value="PKS_dehydratase_sf"/>
</dbReference>
<feature type="domain" description="PKS/mFAS DH" evidence="8">
    <location>
        <begin position="35"/>
        <end position="328"/>
    </location>
</feature>
<feature type="region of interest" description="N-terminal hotdog fold" evidence="6">
    <location>
        <begin position="35"/>
        <end position="149"/>
    </location>
</feature>
<dbReference type="InterPro" id="IPR049551">
    <property type="entry name" value="PKS_DH_C"/>
</dbReference>
<dbReference type="InterPro" id="IPR009081">
    <property type="entry name" value="PP-bd_ACP"/>
</dbReference>
<dbReference type="PANTHER" id="PTHR43775:SF29">
    <property type="entry name" value="ASPERFURANONE POLYKETIDE SYNTHASE AFOG-RELATED"/>
    <property type="match status" value="1"/>
</dbReference>
<dbReference type="Gene3D" id="3.10.129.110">
    <property type="entry name" value="Polyketide synthase dehydratase"/>
    <property type="match status" value="1"/>
</dbReference>
<keyword evidence="2" id="KW-0597">Phosphoprotein</keyword>
<evidence type="ECO:0000256" key="4">
    <source>
        <dbReference type="ARBA" id="ARBA00023002"/>
    </source>
</evidence>
<keyword evidence="10" id="KW-1185">Reference proteome</keyword>
<evidence type="ECO:0000256" key="6">
    <source>
        <dbReference type="PROSITE-ProRule" id="PRU01363"/>
    </source>
</evidence>
<dbReference type="SMART" id="SM00826">
    <property type="entry name" value="PKS_DH"/>
    <property type="match status" value="1"/>
</dbReference>
<protein>
    <submittedName>
        <fullName evidence="9">KR domain-containing protein</fullName>
    </submittedName>
</protein>
<dbReference type="GO" id="GO:0030639">
    <property type="term" value="P:polyketide biosynthetic process"/>
    <property type="evidence" value="ECO:0007669"/>
    <property type="project" value="UniProtKB-ARBA"/>
</dbReference>
<keyword evidence="3" id="KW-0808">Transferase</keyword>
<dbReference type="SMART" id="SM00823">
    <property type="entry name" value="PKS_PP"/>
    <property type="match status" value="1"/>
</dbReference>
<dbReference type="InterPro" id="IPR011032">
    <property type="entry name" value="GroES-like_sf"/>
</dbReference>
<dbReference type="Gene3D" id="3.40.50.720">
    <property type="entry name" value="NAD(P)-binding Rossmann-like Domain"/>
    <property type="match status" value="1"/>
</dbReference>
<evidence type="ECO:0000313" key="9">
    <source>
        <dbReference type="EMBL" id="KAK4194260.1"/>
    </source>
</evidence>
<dbReference type="InterPro" id="IPR013968">
    <property type="entry name" value="PKS_KR"/>
</dbReference>
<keyword evidence="5" id="KW-0511">Multifunctional enzyme</keyword>
<organism evidence="9 10">
    <name type="scientific">Triangularia verruculosa</name>
    <dbReference type="NCBI Taxonomy" id="2587418"/>
    <lineage>
        <taxon>Eukaryota</taxon>
        <taxon>Fungi</taxon>
        <taxon>Dikarya</taxon>
        <taxon>Ascomycota</taxon>
        <taxon>Pezizomycotina</taxon>
        <taxon>Sordariomycetes</taxon>
        <taxon>Sordariomycetidae</taxon>
        <taxon>Sordariales</taxon>
        <taxon>Podosporaceae</taxon>
        <taxon>Triangularia</taxon>
    </lineage>
</organism>
<dbReference type="Pfam" id="PF14765">
    <property type="entry name" value="PS-DH"/>
    <property type="match status" value="1"/>
</dbReference>
<dbReference type="SUPFAM" id="SSF47336">
    <property type="entry name" value="ACP-like"/>
    <property type="match status" value="1"/>
</dbReference>
<reference evidence="9" key="2">
    <citation type="submission" date="2023-05" db="EMBL/GenBank/DDBJ databases">
        <authorList>
            <consortium name="Lawrence Berkeley National Laboratory"/>
            <person name="Steindorff A."/>
            <person name="Hensen N."/>
            <person name="Bonometti L."/>
            <person name="Westerberg I."/>
            <person name="Brannstrom I.O."/>
            <person name="Guillou S."/>
            <person name="Cros-Aarteil S."/>
            <person name="Calhoun S."/>
            <person name="Haridas S."/>
            <person name="Kuo A."/>
            <person name="Mondo S."/>
            <person name="Pangilinan J."/>
            <person name="Riley R."/>
            <person name="Labutti K."/>
            <person name="Andreopoulos B."/>
            <person name="Lipzen A."/>
            <person name="Chen C."/>
            <person name="Yanf M."/>
            <person name="Daum C."/>
            <person name="Ng V."/>
            <person name="Clum A."/>
            <person name="Ohm R."/>
            <person name="Martin F."/>
            <person name="Silar P."/>
            <person name="Natvig D."/>
            <person name="Lalanne C."/>
            <person name="Gautier V."/>
            <person name="Ament-Velasquez S.L."/>
            <person name="Kruys A."/>
            <person name="Hutchinson M.I."/>
            <person name="Powell A.J."/>
            <person name="Barry K."/>
            <person name="Miller A.N."/>
            <person name="Grigoriev I.V."/>
            <person name="Debuchy R."/>
            <person name="Gladieux P."/>
            <person name="Thoren M.H."/>
            <person name="Johannesson H."/>
        </authorList>
    </citation>
    <scope>NUCLEOTIDE SEQUENCE</scope>
    <source>
        <strain evidence="9">CBS 315.58</strain>
    </source>
</reference>
<dbReference type="SUPFAM" id="SSF50129">
    <property type="entry name" value="GroES-like"/>
    <property type="match status" value="1"/>
</dbReference>
<dbReference type="PANTHER" id="PTHR43775">
    <property type="entry name" value="FATTY ACID SYNTHASE"/>
    <property type="match status" value="1"/>
</dbReference>